<dbReference type="RefSeq" id="WP_407326480.1">
    <property type="nucleotide sequence ID" value="NZ_CP136865.1"/>
</dbReference>
<keyword evidence="1" id="KW-0472">Membrane</keyword>
<keyword evidence="1" id="KW-0812">Transmembrane</keyword>
<gene>
    <name evidence="2" type="ORF">R0137_11060</name>
</gene>
<dbReference type="Proteomes" id="UP001626549">
    <property type="component" value="Chromosome"/>
</dbReference>
<accession>A0ABZ0I9N0</accession>
<evidence type="ECO:0000313" key="2">
    <source>
        <dbReference type="EMBL" id="WOJ95781.1"/>
    </source>
</evidence>
<sequence length="134" mass="14995">MTGYDKVAHLQMIQGVISRLAANSFQFKAWCIAIVSALVATAWAIENSNLCLLASAPVLSFLWLDARYLRDERRFRKLYSLVAEEKVEMDYDMNPSLVDSTKSTIDSAVFSPVVLGFYGPVLMMLGCLFLLAPY</sequence>
<organism evidence="2 3">
    <name type="scientific">Congregibacter brevis</name>
    <dbReference type="NCBI Taxonomy" id="3081201"/>
    <lineage>
        <taxon>Bacteria</taxon>
        <taxon>Pseudomonadati</taxon>
        <taxon>Pseudomonadota</taxon>
        <taxon>Gammaproteobacteria</taxon>
        <taxon>Cellvibrionales</taxon>
        <taxon>Halieaceae</taxon>
        <taxon>Congregibacter</taxon>
    </lineage>
</organism>
<reference evidence="2 3" key="1">
    <citation type="submission" date="2023-10" db="EMBL/GenBank/DDBJ databases">
        <title>Two novel species belonging to the OM43/NOR5 clade.</title>
        <authorList>
            <person name="Park M."/>
        </authorList>
    </citation>
    <scope>NUCLEOTIDE SEQUENCE [LARGE SCALE GENOMIC DNA]</scope>
    <source>
        <strain evidence="2 3">IMCC45268</strain>
    </source>
</reference>
<proteinExistence type="predicted"/>
<protein>
    <submittedName>
        <fullName evidence="2">Uncharacterized protein</fullName>
    </submittedName>
</protein>
<feature type="transmembrane region" description="Helical" evidence="1">
    <location>
        <begin position="109"/>
        <end position="132"/>
    </location>
</feature>
<name>A0ABZ0I9N0_9GAMM</name>
<feature type="transmembrane region" description="Helical" evidence="1">
    <location>
        <begin position="27"/>
        <end position="45"/>
    </location>
</feature>
<dbReference type="EMBL" id="CP136865">
    <property type="protein sequence ID" value="WOJ95781.1"/>
    <property type="molecule type" value="Genomic_DNA"/>
</dbReference>
<keyword evidence="1" id="KW-1133">Transmembrane helix</keyword>
<evidence type="ECO:0000256" key="1">
    <source>
        <dbReference type="SAM" id="Phobius"/>
    </source>
</evidence>
<keyword evidence="3" id="KW-1185">Reference proteome</keyword>
<evidence type="ECO:0000313" key="3">
    <source>
        <dbReference type="Proteomes" id="UP001626549"/>
    </source>
</evidence>